<sequence length="445" mass="51936">MDNNVLLSIYKYVIEKGDMGICVVDTEGKLLIYNKKMRELEGVNEDEYEERRAIEIIDFEIEKSDIFKVLSSETPVLHVKKTYWNKKNQEVTYISNIYPLHYEGVLVGAVEFARDITQLEYMMYQPLRRYGAPLTFDIITAVSVVMKDVIEKAKIVALSRMPVVLIGESGTGIDMVAEGIHHDLKVQNDMFIALICRRDEQTVLNQFEKYIVEKERITFFAERIEYLSLEAQEKIVELFNNHPNHQHVLIASVGKDPIDLIQKQELSKKLYRLFSGITIYVPPLRERKEDMMPFIDDYFKRHRDSFGSTIQGLSEEVQETFLKYDWPGNLKELEVLLDEITSLITNETIVESHMLPVHFKWKIQSTCEEAENEVSTSDLFVIKNQQDIRPLDVYMKEVEEYYISKALDFHQGNISKTAAALGIRRQSLQYRVKNYKLNKKSENID</sequence>
<dbReference type="SUPFAM" id="SSF46689">
    <property type="entry name" value="Homeodomain-like"/>
    <property type="match status" value="1"/>
</dbReference>
<evidence type="ECO:0000259" key="6">
    <source>
        <dbReference type="PROSITE" id="PS50112"/>
    </source>
</evidence>
<dbReference type="InterPro" id="IPR000014">
    <property type="entry name" value="PAS"/>
</dbReference>
<dbReference type="InterPro" id="IPR058031">
    <property type="entry name" value="AAA_lid_NorR"/>
</dbReference>
<dbReference type="PANTHER" id="PTHR32071">
    <property type="entry name" value="TRANSCRIPTIONAL REGULATORY PROTEIN"/>
    <property type="match status" value="1"/>
</dbReference>
<dbReference type="EMBL" id="MECQ01000001">
    <property type="protein sequence ID" value="ODV54816.1"/>
    <property type="molecule type" value="Genomic_DNA"/>
</dbReference>
<accession>A0A1E4R2X8</accession>
<gene>
    <name evidence="7" type="ORF">BG258_02380</name>
</gene>
<name>A0A1E4R2X8_9BACI</name>
<dbReference type="Pfam" id="PF08448">
    <property type="entry name" value="PAS_4"/>
    <property type="match status" value="1"/>
</dbReference>
<dbReference type="GO" id="GO:0043565">
    <property type="term" value="F:sequence-specific DNA binding"/>
    <property type="evidence" value="ECO:0007669"/>
    <property type="project" value="InterPro"/>
</dbReference>
<dbReference type="Pfam" id="PF14532">
    <property type="entry name" value="Sigma54_activ_2"/>
    <property type="match status" value="1"/>
</dbReference>
<dbReference type="InterPro" id="IPR027417">
    <property type="entry name" value="P-loop_NTPase"/>
</dbReference>
<proteinExistence type="predicted"/>
<dbReference type="InterPro" id="IPR013656">
    <property type="entry name" value="PAS_4"/>
</dbReference>
<evidence type="ECO:0000313" key="8">
    <source>
        <dbReference type="Proteomes" id="UP000094784"/>
    </source>
</evidence>
<keyword evidence="2" id="KW-0067">ATP-binding</keyword>
<dbReference type="Gene3D" id="3.30.450.20">
    <property type="entry name" value="PAS domain"/>
    <property type="match status" value="1"/>
</dbReference>
<evidence type="ECO:0000256" key="4">
    <source>
        <dbReference type="ARBA" id="ARBA00023163"/>
    </source>
</evidence>
<dbReference type="InterPro" id="IPR009057">
    <property type="entry name" value="Homeodomain-like_sf"/>
</dbReference>
<keyword evidence="1" id="KW-0547">Nucleotide-binding</keyword>
<evidence type="ECO:0000313" key="7">
    <source>
        <dbReference type="EMBL" id="ODV54816.1"/>
    </source>
</evidence>
<dbReference type="PROSITE" id="PS50112">
    <property type="entry name" value="PAS"/>
    <property type="match status" value="1"/>
</dbReference>
<dbReference type="NCBIfam" id="TIGR00229">
    <property type="entry name" value="sensory_box"/>
    <property type="match status" value="1"/>
</dbReference>
<keyword evidence="3" id="KW-0805">Transcription regulation</keyword>
<dbReference type="PANTHER" id="PTHR32071:SF74">
    <property type="entry name" value="TRANSCRIPTIONAL ACTIVATOR ROCR"/>
    <property type="match status" value="1"/>
</dbReference>
<dbReference type="Gene3D" id="1.10.8.60">
    <property type="match status" value="1"/>
</dbReference>
<evidence type="ECO:0000259" key="5">
    <source>
        <dbReference type="PROSITE" id="PS50045"/>
    </source>
</evidence>
<feature type="domain" description="PAS" evidence="6">
    <location>
        <begin position="6"/>
        <end position="47"/>
    </location>
</feature>
<dbReference type="Proteomes" id="UP000094784">
    <property type="component" value="Unassembled WGS sequence"/>
</dbReference>
<dbReference type="OrthoDB" id="9771372at2"/>
<dbReference type="SUPFAM" id="SSF55785">
    <property type="entry name" value="PYP-like sensor domain (PAS domain)"/>
    <property type="match status" value="1"/>
</dbReference>
<evidence type="ECO:0000256" key="1">
    <source>
        <dbReference type="ARBA" id="ARBA00022741"/>
    </source>
</evidence>
<protein>
    <submittedName>
        <fullName evidence="7">Transcriptional regulator</fullName>
    </submittedName>
</protein>
<dbReference type="InterPro" id="IPR002197">
    <property type="entry name" value="HTH_Fis"/>
</dbReference>
<evidence type="ECO:0000256" key="2">
    <source>
        <dbReference type="ARBA" id="ARBA00022840"/>
    </source>
</evidence>
<keyword evidence="4" id="KW-0804">Transcription</keyword>
<dbReference type="PROSITE" id="PS50045">
    <property type="entry name" value="SIGMA54_INTERACT_4"/>
    <property type="match status" value="1"/>
</dbReference>
<dbReference type="SUPFAM" id="SSF52540">
    <property type="entry name" value="P-loop containing nucleoside triphosphate hydrolases"/>
    <property type="match status" value="1"/>
</dbReference>
<organism evidence="7 8">
    <name type="scientific">Lysinibacillus fusiformis</name>
    <dbReference type="NCBI Taxonomy" id="28031"/>
    <lineage>
        <taxon>Bacteria</taxon>
        <taxon>Bacillati</taxon>
        <taxon>Bacillota</taxon>
        <taxon>Bacilli</taxon>
        <taxon>Bacillales</taxon>
        <taxon>Bacillaceae</taxon>
        <taxon>Lysinibacillus</taxon>
    </lineage>
</organism>
<dbReference type="Gene3D" id="1.10.10.60">
    <property type="entry name" value="Homeodomain-like"/>
    <property type="match status" value="1"/>
</dbReference>
<comment type="caution">
    <text evidence="7">The sequence shown here is derived from an EMBL/GenBank/DDBJ whole genome shotgun (WGS) entry which is preliminary data.</text>
</comment>
<dbReference type="InterPro" id="IPR002078">
    <property type="entry name" value="Sigma_54_int"/>
</dbReference>
<reference evidence="7 8" key="1">
    <citation type="submission" date="2016-09" db="EMBL/GenBank/DDBJ databases">
        <title>Draft genome sequence of the soil isolate, Lysinibacillus fusiformis M5, a potential hypoxanthine producer.</title>
        <authorList>
            <person name="Gallegos-Monterrosa R."/>
            <person name="Maroti G."/>
            <person name="Balint B."/>
            <person name="Kovacs A.T."/>
        </authorList>
    </citation>
    <scope>NUCLEOTIDE SEQUENCE [LARGE SCALE GENOMIC DNA]</scope>
    <source>
        <strain evidence="7 8">M5</strain>
    </source>
</reference>
<dbReference type="AlphaFoldDB" id="A0A1E4R2X8"/>
<dbReference type="InterPro" id="IPR035965">
    <property type="entry name" value="PAS-like_dom_sf"/>
</dbReference>
<dbReference type="Pfam" id="PF02954">
    <property type="entry name" value="HTH_8"/>
    <property type="match status" value="1"/>
</dbReference>
<dbReference type="RefSeq" id="WP_069480050.1">
    <property type="nucleotide sequence ID" value="NZ_KV766182.1"/>
</dbReference>
<dbReference type="GO" id="GO:0005524">
    <property type="term" value="F:ATP binding"/>
    <property type="evidence" value="ECO:0007669"/>
    <property type="project" value="UniProtKB-KW"/>
</dbReference>
<feature type="domain" description="Sigma-54 factor interaction" evidence="5">
    <location>
        <begin position="139"/>
        <end position="342"/>
    </location>
</feature>
<dbReference type="Pfam" id="PF25601">
    <property type="entry name" value="AAA_lid_14"/>
    <property type="match status" value="1"/>
</dbReference>
<dbReference type="GO" id="GO:0006355">
    <property type="term" value="P:regulation of DNA-templated transcription"/>
    <property type="evidence" value="ECO:0007669"/>
    <property type="project" value="InterPro"/>
</dbReference>
<dbReference type="PRINTS" id="PR01590">
    <property type="entry name" value="HTHFIS"/>
</dbReference>
<evidence type="ECO:0000256" key="3">
    <source>
        <dbReference type="ARBA" id="ARBA00023015"/>
    </source>
</evidence>
<dbReference type="Gene3D" id="3.40.50.300">
    <property type="entry name" value="P-loop containing nucleotide triphosphate hydrolases"/>
    <property type="match status" value="1"/>
</dbReference>